<evidence type="ECO:0000259" key="1">
    <source>
        <dbReference type="Pfam" id="PF05134"/>
    </source>
</evidence>
<dbReference type="GO" id="GO:0015627">
    <property type="term" value="C:type II protein secretion system complex"/>
    <property type="evidence" value="ECO:0007669"/>
    <property type="project" value="InterPro"/>
</dbReference>
<dbReference type="AlphaFoldDB" id="A0A5C7TA71"/>
<proteinExistence type="predicted"/>
<dbReference type="EMBL" id="SSFD01000005">
    <property type="protein sequence ID" value="TXH92540.1"/>
    <property type="molecule type" value="Genomic_DNA"/>
</dbReference>
<dbReference type="SUPFAM" id="SSF53067">
    <property type="entry name" value="Actin-like ATPase domain"/>
    <property type="match status" value="1"/>
</dbReference>
<dbReference type="GO" id="GO:0009276">
    <property type="term" value="C:Gram-negative-bacterium-type cell wall"/>
    <property type="evidence" value="ECO:0007669"/>
    <property type="project" value="InterPro"/>
</dbReference>
<name>A0A5C7TA71_THASP</name>
<dbReference type="RefSeq" id="WP_276656147.1">
    <property type="nucleotide sequence ID" value="NZ_SSFD01000005.1"/>
</dbReference>
<evidence type="ECO:0000313" key="2">
    <source>
        <dbReference type="EMBL" id="TXH92540.1"/>
    </source>
</evidence>
<dbReference type="GO" id="GO:0015628">
    <property type="term" value="P:protein secretion by the type II secretion system"/>
    <property type="evidence" value="ECO:0007669"/>
    <property type="project" value="InterPro"/>
</dbReference>
<sequence>MTTTLMLLAGERWPQDPVADWVLLDAARRPLDHGRSDPRHWPAADRHELVLAGSLVIRLELELPPAPKREQPQLIRYALESHLARDPDLQHLTVSGRDPANARVGVLVVARSELATLVATCKALGRPLDAVRSALQLAPPASGEWTLALLPGATAVLRTGLQAGMALDADSTDTLAEWLALQLDATPAEARPTRLEVRSTTGTPIPETPALAARIGVELREGPTLDWWRLANDAANLLHGEFAPAHGGDGWWRQLRRPALLAAGAAGAWLLVQAALVAIDGGEERALRERGERLAAEALPGQPLLEPRMQLRRAHERALQVHGQLAAGDLLALFDAALEAGAPQPQALRYEDGRLTLELASAPPADLLVRLDARGLAARAEGSRLLLAARP</sequence>
<accession>A0A5C7TA71</accession>
<comment type="caution">
    <text evidence="2">The sequence shown here is derived from an EMBL/GenBank/DDBJ whole genome shotgun (WGS) entry which is preliminary data.</text>
</comment>
<dbReference type="InterPro" id="IPR043129">
    <property type="entry name" value="ATPase_NBD"/>
</dbReference>
<organism evidence="2 3">
    <name type="scientific">Thauera aminoaromatica</name>
    <dbReference type="NCBI Taxonomy" id="164330"/>
    <lineage>
        <taxon>Bacteria</taxon>
        <taxon>Pseudomonadati</taxon>
        <taxon>Pseudomonadota</taxon>
        <taxon>Betaproteobacteria</taxon>
        <taxon>Rhodocyclales</taxon>
        <taxon>Zoogloeaceae</taxon>
        <taxon>Thauera</taxon>
    </lineage>
</organism>
<dbReference type="NCBIfam" id="TIGR01709">
    <property type="entry name" value="typeII_sec_gspL"/>
    <property type="match status" value="1"/>
</dbReference>
<dbReference type="InterPro" id="IPR024230">
    <property type="entry name" value="GspL_cyto_dom"/>
</dbReference>
<gene>
    <name evidence="2" type="ORF">E6Q80_00215</name>
</gene>
<dbReference type="InterPro" id="IPR007812">
    <property type="entry name" value="T2SS_protein-GspL"/>
</dbReference>
<evidence type="ECO:0000313" key="3">
    <source>
        <dbReference type="Proteomes" id="UP000321192"/>
    </source>
</evidence>
<protein>
    <recommendedName>
        <fullName evidence="1">GspL cytoplasmic actin-ATPase-like domain-containing protein</fullName>
    </recommendedName>
</protein>
<feature type="domain" description="GspL cytoplasmic actin-ATPase-like" evidence="1">
    <location>
        <begin position="41"/>
        <end position="244"/>
    </location>
</feature>
<dbReference type="Gene3D" id="3.30.420.380">
    <property type="match status" value="1"/>
</dbReference>
<reference evidence="2 3" key="1">
    <citation type="submission" date="2018-09" db="EMBL/GenBank/DDBJ databases">
        <title>Metagenome Assembled Genomes from an Advanced Water Purification Facility.</title>
        <authorList>
            <person name="Stamps B.W."/>
            <person name="Spear J.R."/>
        </authorList>
    </citation>
    <scope>NUCLEOTIDE SEQUENCE [LARGE SCALE GENOMIC DNA]</scope>
    <source>
        <strain evidence="2">Bin_27_1</strain>
    </source>
</reference>
<dbReference type="Pfam" id="PF05134">
    <property type="entry name" value="T2SSL"/>
    <property type="match status" value="1"/>
</dbReference>
<dbReference type="Proteomes" id="UP000321192">
    <property type="component" value="Unassembled WGS sequence"/>
</dbReference>